<evidence type="ECO:0000256" key="1">
    <source>
        <dbReference type="ARBA" id="ARBA00022531"/>
    </source>
</evidence>
<evidence type="ECO:0000256" key="2">
    <source>
        <dbReference type="ARBA" id="ARBA00023186"/>
    </source>
</evidence>
<dbReference type="SUPFAM" id="SSF158615">
    <property type="entry name" value="RbcX-like"/>
    <property type="match status" value="1"/>
</dbReference>
<protein>
    <recommendedName>
        <fullName evidence="6">Chaperonin-like RbcX protein 2, chloroplastic</fullName>
    </recommendedName>
</protein>
<dbReference type="EMBL" id="OZ034818">
    <property type="protein sequence ID" value="CAL1391108.1"/>
    <property type="molecule type" value="Genomic_DNA"/>
</dbReference>
<dbReference type="GO" id="GO:0015977">
    <property type="term" value="P:carbon fixation"/>
    <property type="evidence" value="ECO:0007669"/>
    <property type="project" value="UniProtKB-KW"/>
</dbReference>
<dbReference type="InterPro" id="IPR038052">
    <property type="entry name" value="Chaperonin_RbcX_sf"/>
</dbReference>
<keyword evidence="5" id="KW-1185">Reference proteome</keyword>
<dbReference type="AlphaFoldDB" id="A0AAV2EZD7"/>
<dbReference type="GO" id="GO:0110102">
    <property type="term" value="P:ribulose bisphosphate carboxylase complex assembly"/>
    <property type="evidence" value="ECO:0007669"/>
    <property type="project" value="InterPro"/>
</dbReference>
<keyword evidence="2" id="KW-0143">Chaperone</keyword>
<dbReference type="Gene3D" id="1.10.1200.210">
    <property type="entry name" value="Chaperonin-like RbcX"/>
    <property type="match status" value="1"/>
</dbReference>
<keyword evidence="3" id="KW-0120">Carbon dioxide fixation</keyword>
<name>A0AAV2EZD7_9ROSI</name>
<evidence type="ECO:0008006" key="6">
    <source>
        <dbReference type="Google" id="ProtNLM"/>
    </source>
</evidence>
<dbReference type="Proteomes" id="UP001497516">
    <property type="component" value="Chromosome 5"/>
</dbReference>
<dbReference type="InterPro" id="IPR003435">
    <property type="entry name" value="Chaperonin_RcbX"/>
</dbReference>
<evidence type="ECO:0000313" key="4">
    <source>
        <dbReference type="EMBL" id="CAL1391108.1"/>
    </source>
</evidence>
<dbReference type="Pfam" id="PF02341">
    <property type="entry name" value="RbcX"/>
    <property type="match status" value="1"/>
</dbReference>
<dbReference type="PANTHER" id="PTHR33791">
    <property type="entry name" value="CHAPERONIN-LIKE RBCX PROTEIN 1, CHLOROPLASTIC"/>
    <property type="match status" value="1"/>
</dbReference>
<accession>A0AAV2EZD7</accession>
<evidence type="ECO:0000256" key="3">
    <source>
        <dbReference type="ARBA" id="ARBA00023300"/>
    </source>
</evidence>
<dbReference type="GO" id="GO:0015979">
    <property type="term" value="P:photosynthesis"/>
    <property type="evidence" value="ECO:0007669"/>
    <property type="project" value="UniProtKB-KW"/>
</dbReference>
<sequence length="213" mass="24208">MVGGAAAALPMVGSSVMDSHTTPCLCLDSLPDLAIPRSSSMKKKQQLAGRTVELGSSFAISGICSRSRSMARKQQRKDQGKLVVVAELGGQYEDSFEDVKTQIMNYFTYKAVRTVMNQLYEMNPTHYRWFYDFVVTNKPGTGKHFIRTLAKERQDLAERVMVTRLHLYGKWIKKCNHAEMYQEISDENLALMRERLLETVIWPSDDTNTEKIG</sequence>
<organism evidence="4 5">
    <name type="scientific">Linum trigynum</name>
    <dbReference type="NCBI Taxonomy" id="586398"/>
    <lineage>
        <taxon>Eukaryota</taxon>
        <taxon>Viridiplantae</taxon>
        <taxon>Streptophyta</taxon>
        <taxon>Embryophyta</taxon>
        <taxon>Tracheophyta</taxon>
        <taxon>Spermatophyta</taxon>
        <taxon>Magnoliopsida</taxon>
        <taxon>eudicotyledons</taxon>
        <taxon>Gunneridae</taxon>
        <taxon>Pentapetalae</taxon>
        <taxon>rosids</taxon>
        <taxon>fabids</taxon>
        <taxon>Malpighiales</taxon>
        <taxon>Linaceae</taxon>
        <taxon>Linum</taxon>
    </lineage>
</organism>
<keyword evidence="1" id="KW-0602">Photosynthesis</keyword>
<gene>
    <name evidence="4" type="ORF">LTRI10_LOCUS31853</name>
</gene>
<proteinExistence type="predicted"/>
<dbReference type="GO" id="GO:0044183">
    <property type="term" value="F:protein folding chaperone"/>
    <property type="evidence" value="ECO:0007669"/>
    <property type="project" value="InterPro"/>
</dbReference>
<reference evidence="4 5" key="1">
    <citation type="submission" date="2024-04" db="EMBL/GenBank/DDBJ databases">
        <authorList>
            <person name="Fracassetti M."/>
        </authorList>
    </citation>
    <scope>NUCLEOTIDE SEQUENCE [LARGE SCALE GENOMIC DNA]</scope>
</reference>
<evidence type="ECO:0000313" key="5">
    <source>
        <dbReference type="Proteomes" id="UP001497516"/>
    </source>
</evidence>
<dbReference type="PANTHER" id="PTHR33791:SF16">
    <property type="entry name" value="CHAPERONIN-LIKE RBCX PROTEIN 2, CHLOROPLASTIC"/>
    <property type="match status" value="1"/>
</dbReference>